<evidence type="ECO:0000256" key="3">
    <source>
        <dbReference type="ARBA" id="ARBA00023224"/>
    </source>
</evidence>
<dbReference type="SMART" id="SM00283">
    <property type="entry name" value="MA"/>
    <property type="match status" value="1"/>
</dbReference>
<feature type="domain" description="HAMP" evidence="11">
    <location>
        <begin position="431"/>
        <end position="483"/>
    </location>
</feature>
<dbReference type="Pfam" id="PF13188">
    <property type="entry name" value="PAS_8"/>
    <property type="match status" value="1"/>
</dbReference>
<dbReference type="Gene3D" id="3.30.450.20">
    <property type="entry name" value="PAS domain"/>
    <property type="match status" value="2"/>
</dbReference>
<dbReference type="SMART" id="SM00086">
    <property type="entry name" value="PAC"/>
    <property type="match status" value="1"/>
</dbReference>
<dbReference type="RefSeq" id="WP_173270014.1">
    <property type="nucleotide sequence ID" value="NZ_AP021889.1"/>
</dbReference>
<dbReference type="GO" id="GO:0007165">
    <property type="term" value="P:signal transduction"/>
    <property type="evidence" value="ECO:0007669"/>
    <property type="project" value="UniProtKB-KW"/>
</dbReference>
<dbReference type="InterPro" id="IPR025991">
    <property type="entry name" value="Chemoreceptor_zinc-bind_dom"/>
</dbReference>
<evidence type="ECO:0000259" key="11">
    <source>
        <dbReference type="PROSITE" id="PS50885"/>
    </source>
</evidence>
<evidence type="ECO:0000259" key="9">
    <source>
        <dbReference type="PROSITE" id="PS50111"/>
    </source>
</evidence>
<keyword evidence="13" id="KW-1185">Reference proteome</keyword>
<organism evidence="12 13">
    <name type="scientific">Thiosulfatimonas sediminis</name>
    <dbReference type="NCBI Taxonomy" id="2675054"/>
    <lineage>
        <taxon>Bacteria</taxon>
        <taxon>Pseudomonadati</taxon>
        <taxon>Pseudomonadota</taxon>
        <taxon>Gammaproteobacteria</taxon>
        <taxon>Thiotrichales</taxon>
        <taxon>Piscirickettsiaceae</taxon>
        <taxon>Thiosulfatimonas</taxon>
    </lineage>
</organism>
<feature type="transmembrane region" description="Helical" evidence="8">
    <location>
        <begin position="187"/>
        <end position="209"/>
    </location>
</feature>
<dbReference type="PANTHER" id="PTHR43531:SF14">
    <property type="entry name" value="METHYL-ACCEPTING CHEMOTAXIS PROTEIN I-RELATED"/>
    <property type="match status" value="1"/>
</dbReference>
<dbReference type="PROSITE" id="PS50885">
    <property type="entry name" value="HAMP"/>
    <property type="match status" value="1"/>
</dbReference>
<feature type="region of interest" description="Disordered" evidence="7">
    <location>
        <begin position="859"/>
        <end position="905"/>
    </location>
</feature>
<evidence type="ECO:0000256" key="2">
    <source>
        <dbReference type="ARBA" id="ARBA00022481"/>
    </source>
</evidence>
<comment type="similarity">
    <text evidence="4">Belongs to the methyl-accepting chemotaxis (MCP) protein family.</text>
</comment>
<evidence type="ECO:0000256" key="8">
    <source>
        <dbReference type="SAM" id="Phobius"/>
    </source>
</evidence>
<dbReference type="GO" id="GO:0004888">
    <property type="term" value="F:transmembrane signaling receptor activity"/>
    <property type="evidence" value="ECO:0007669"/>
    <property type="project" value="InterPro"/>
</dbReference>
<protein>
    <recommendedName>
        <fullName evidence="14">Methyl-accepting chemotaxis protein</fullName>
    </recommendedName>
</protein>
<dbReference type="PROSITE" id="PS50111">
    <property type="entry name" value="CHEMOTAXIS_TRANSDUC_2"/>
    <property type="match status" value="1"/>
</dbReference>
<evidence type="ECO:0000259" key="10">
    <source>
        <dbReference type="PROSITE" id="PS50112"/>
    </source>
</evidence>
<dbReference type="Gene3D" id="1.10.287.950">
    <property type="entry name" value="Methyl-accepting chemotaxis protein"/>
    <property type="match status" value="1"/>
</dbReference>
<comment type="subcellular location">
    <subcellularLocation>
        <location evidence="1">Membrane</location>
    </subcellularLocation>
</comment>
<name>A0A6F8PSA8_9GAMM</name>
<feature type="coiled-coil region" evidence="6">
    <location>
        <begin position="824"/>
        <end position="851"/>
    </location>
</feature>
<keyword evidence="8" id="KW-0472">Membrane</keyword>
<dbReference type="Pfam" id="PF13682">
    <property type="entry name" value="CZB"/>
    <property type="match status" value="1"/>
</dbReference>
<dbReference type="InterPro" id="IPR051310">
    <property type="entry name" value="MCP_chemotaxis"/>
</dbReference>
<dbReference type="PRINTS" id="PR00260">
    <property type="entry name" value="CHEMTRNSDUCR"/>
</dbReference>
<evidence type="ECO:0008006" key="14">
    <source>
        <dbReference type="Google" id="ProtNLM"/>
    </source>
</evidence>
<evidence type="ECO:0000256" key="7">
    <source>
        <dbReference type="SAM" id="MobiDB-lite"/>
    </source>
</evidence>
<dbReference type="GO" id="GO:0006935">
    <property type="term" value="P:chemotaxis"/>
    <property type="evidence" value="ECO:0007669"/>
    <property type="project" value="InterPro"/>
</dbReference>
<reference evidence="13" key="1">
    <citation type="submission" date="2019-11" db="EMBL/GenBank/DDBJ databases">
        <title>Isolation and characterization of two novel species in the genus Thiomicrorhabdus.</title>
        <authorList>
            <person name="Mochizuki J."/>
            <person name="Kojima H."/>
            <person name="Fukui M."/>
        </authorList>
    </citation>
    <scope>NUCLEOTIDE SEQUENCE [LARGE SCALE GENOMIC DNA]</scope>
    <source>
        <strain evidence="13">aks77</strain>
    </source>
</reference>
<feature type="domain" description="PAS" evidence="10">
    <location>
        <begin position="25"/>
        <end position="76"/>
    </location>
</feature>
<dbReference type="InterPro" id="IPR013655">
    <property type="entry name" value="PAS_fold_3"/>
</dbReference>
<dbReference type="SUPFAM" id="SSF58104">
    <property type="entry name" value="Methyl-accepting chemotaxis protein (MCP) signaling domain"/>
    <property type="match status" value="1"/>
</dbReference>
<evidence type="ECO:0000313" key="13">
    <source>
        <dbReference type="Proteomes" id="UP000501726"/>
    </source>
</evidence>
<dbReference type="InterPro" id="IPR000014">
    <property type="entry name" value="PAS"/>
</dbReference>
<accession>A0A6F8PSA8</accession>
<dbReference type="FunFam" id="1.10.287.950:FF:000001">
    <property type="entry name" value="Methyl-accepting chemotaxis sensory transducer"/>
    <property type="match status" value="1"/>
</dbReference>
<dbReference type="Pfam" id="PF18947">
    <property type="entry name" value="HAMP_2"/>
    <property type="match status" value="1"/>
</dbReference>
<dbReference type="AlphaFoldDB" id="A0A6F8PSA8"/>
<dbReference type="InterPro" id="IPR003660">
    <property type="entry name" value="HAMP_dom"/>
</dbReference>
<dbReference type="InterPro" id="IPR035965">
    <property type="entry name" value="PAS-like_dom_sf"/>
</dbReference>
<evidence type="ECO:0000256" key="5">
    <source>
        <dbReference type="PROSITE-ProRule" id="PRU00284"/>
    </source>
</evidence>
<dbReference type="GO" id="GO:0005886">
    <property type="term" value="C:plasma membrane"/>
    <property type="evidence" value="ECO:0007669"/>
    <property type="project" value="TreeGrafter"/>
</dbReference>
<feature type="compositionally biased region" description="Polar residues" evidence="7">
    <location>
        <begin position="864"/>
        <end position="876"/>
    </location>
</feature>
<dbReference type="CDD" id="cd00130">
    <property type="entry name" value="PAS"/>
    <property type="match status" value="1"/>
</dbReference>
<evidence type="ECO:0000256" key="6">
    <source>
        <dbReference type="SAM" id="Coils"/>
    </source>
</evidence>
<keyword evidence="2" id="KW-0488">Methylation</keyword>
<dbReference type="SUPFAM" id="SSF55785">
    <property type="entry name" value="PYP-like sensor domain (PAS domain)"/>
    <property type="match status" value="1"/>
</dbReference>
<evidence type="ECO:0000313" key="12">
    <source>
        <dbReference type="EMBL" id="BBP44989.1"/>
    </source>
</evidence>
<evidence type="ECO:0000256" key="4">
    <source>
        <dbReference type="ARBA" id="ARBA00029447"/>
    </source>
</evidence>
<dbReference type="Proteomes" id="UP000501726">
    <property type="component" value="Chromosome"/>
</dbReference>
<dbReference type="Pfam" id="PF00015">
    <property type="entry name" value="MCPsignal"/>
    <property type="match status" value="1"/>
</dbReference>
<keyword evidence="8" id="KW-0812">Transmembrane</keyword>
<dbReference type="InterPro" id="IPR004090">
    <property type="entry name" value="Chemotax_Me-accpt_rcpt"/>
</dbReference>
<dbReference type="PANTHER" id="PTHR43531">
    <property type="entry name" value="PROTEIN ICFG"/>
    <property type="match status" value="1"/>
</dbReference>
<dbReference type="InterPro" id="IPR001610">
    <property type="entry name" value="PAC"/>
</dbReference>
<proteinExistence type="inferred from homology"/>
<feature type="coiled-coil region" evidence="6">
    <location>
        <begin position="688"/>
        <end position="715"/>
    </location>
</feature>
<feature type="domain" description="Methyl-accepting transducer" evidence="9">
    <location>
        <begin position="488"/>
        <end position="717"/>
    </location>
</feature>
<keyword evidence="8" id="KW-1133">Transmembrane helix</keyword>
<dbReference type="NCBIfam" id="TIGR00229">
    <property type="entry name" value="sensory_box"/>
    <property type="match status" value="1"/>
</dbReference>
<evidence type="ECO:0000256" key="1">
    <source>
        <dbReference type="ARBA" id="ARBA00004370"/>
    </source>
</evidence>
<dbReference type="CDD" id="cd11386">
    <property type="entry name" value="MCP_signal"/>
    <property type="match status" value="1"/>
</dbReference>
<keyword evidence="3 5" id="KW-0807">Transducer</keyword>
<dbReference type="EMBL" id="AP021889">
    <property type="protein sequence ID" value="BBP44989.1"/>
    <property type="molecule type" value="Genomic_DNA"/>
</dbReference>
<dbReference type="Pfam" id="PF08447">
    <property type="entry name" value="PAS_3"/>
    <property type="match status" value="1"/>
</dbReference>
<sequence length="905" mass="100475">MRDSGKVTQREHVLAPGTKIVSNTDLFGNIISANEAFIEASGYEWRELVGQPHNILRHPDVPPEVFKDFWETIQAGRPWSQIVKNRCKNGDHYWVNANATPVFENGKIVGYMSLRMAATEAEKQAAARAYQEISAGRMTIKNGVIQNAETRYNPLRHINTATMLIVFAALEMIIGLIPNLLPSILNTLPIAVFEILQITLVAIIIFVLYKHGQKLTLIEDTLTAISGGKFDSHIDSFGSNQMQRILGRMHSMQIRIGTDLDQAHEDLRNAVRLEQALKSASTNIMVADRFRSIIFVNDSLQKMLEEVEPELKKTLPKFDSKNLIRQNIDIFHLNPQHQIDILDNLTSTYDARITVGSVIIDLRVDPIYDAKGKRIGFITEWKNMTNQLEIEHNIERIISDAAKGQLSNRIDTSHLKEFEKEVSNSVNTLLSSFSDTLLNLSRVLSKMSTGDLTHRINGIYYGQLNAMQMAINNSLANLDMTLHSIRTGANEIGTMSHEVAVASEDLSERTQQQAASLEETAASMEEITSTTKHTAENMKLADQISHETAQVAQQGIEVMKQTITAMHEVTEMSKKVSEITSVIDSIAFQTNLLALNAAVEAARAGEHGRGFAVVASEVRNLAQRSAQAAKDISSLISATTTQIERGTEYVENTNTVFEGMVEKIKKLEVLISESSQTTYEQAKGIEQINQAVSHLDQATQQNAALVEELSATANNMSEQSLEQANFIKRFKLSNNTSQHSALSGRFVEAKMAHNTWLILVENLTSGIEQKEIDFQAARSDNLCQLGKWIYGEAQSLMHFNSVQKLTEAHKEFHATIGRISDAYAIEDETSITELKKRLAELAQQVTQYLDEISNEVGGAGSASAPANLQPTASSKPISKVAPPAKIQTPKTSSSSHHKQDDWDEF</sequence>
<keyword evidence="6" id="KW-0175">Coiled coil</keyword>
<feature type="transmembrane region" description="Helical" evidence="8">
    <location>
        <begin position="161"/>
        <end position="181"/>
    </location>
</feature>
<dbReference type="Gene3D" id="1.20.120.30">
    <property type="entry name" value="Aspartate receptor, ligand-binding domain"/>
    <property type="match status" value="1"/>
</dbReference>
<dbReference type="InterPro" id="IPR004089">
    <property type="entry name" value="MCPsignal_dom"/>
</dbReference>
<dbReference type="PROSITE" id="PS50112">
    <property type="entry name" value="PAS"/>
    <property type="match status" value="1"/>
</dbReference>
<dbReference type="KEGG" id="tse:THMIRHAS_03620"/>
<gene>
    <name evidence="12" type="ORF">THMIRHAS_03620</name>
</gene>